<reference evidence="6 7" key="1">
    <citation type="submission" date="2015-11" db="EMBL/GenBank/DDBJ databases">
        <title>Draft Genome Sequence of the Strain BR 10303 (Bradyrhizobium sp.) isolated from nodules of Centrolobium paraense.</title>
        <authorList>
            <person name="Zelli J.E."/>
            <person name="Simoes-Araujo J.L."/>
            <person name="Barauna A.C."/>
            <person name="Silva K."/>
        </authorList>
    </citation>
    <scope>NUCLEOTIDE SEQUENCE [LARGE SCALE GENOMIC DNA]</scope>
    <source>
        <strain evidence="6 7">BR 10303</strain>
    </source>
</reference>
<evidence type="ECO:0000256" key="2">
    <source>
        <dbReference type="ARBA" id="ARBA00022679"/>
    </source>
</evidence>
<evidence type="ECO:0008006" key="8">
    <source>
        <dbReference type="Google" id="ProtNLM"/>
    </source>
</evidence>
<dbReference type="GO" id="GO:0007165">
    <property type="term" value="P:signal transduction"/>
    <property type="evidence" value="ECO:0007669"/>
    <property type="project" value="TreeGrafter"/>
</dbReference>
<comment type="similarity">
    <text evidence="5">Belongs to the autoinducer synthase family.</text>
</comment>
<dbReference type="Pfam" id="PF00765">
    <property type="entry name" value="Autoind_synth"/>
    <property type="match status" value="1"/>
</dbReference>
<dbReference type="EMBL" id="LNCU01000019">
    <property type="protein sequence ID" value="KWV60481.1"/>
    <property type="molecule type" value="Genomic_DNA"/>
</dbReference>
<evidence type="ECO:0000256" key="5">
    <source>
        <dbReference type="PROSITE-ProRule" id="PRU00533"/>
    </source>
</evidence>
<dbReference type="RefSeq" id="WP_066500539.1">
    <property type="nucleotide sequence ID" value="NZ_LNCU01000019.1"/>
</dbReference>
<dbReference type="PRINTS" id="PR01549">
    <property type="entry name" value="AUTOINDCRSYN"/>
</dbReference>
<name>A0A109K4F4_9BRAD</name>
<evidence type="ECO:0000313" key="6">
    <source>
        <dbReference type="EMBL" id="KWV60481.1"/>
    </source>
</evidence>
<keyword evidence="3" id="KW-0949">S-adenosyl-L-methionine</keyword>
<sequence length="208" mass="23662">MIEAFSLATAHHFQDALASQARLRHDVFVKRRGLPHFSYEGLEFDEFDTPAARYLVWRDERRVVRGLARLLPTARPYMLQSYWPYLVGDRQLPCADGIIEVTRVCVDKSLPPASRRTVFPELLCAIQEILRATGGEGMVGVTREHLLSHFVRDGIQWLGPTAEIEGELERAFFVPTECIRPEYHCEKYGIGRSVLANPEDFAYAARAA</sequence>
<keyword evidence="4 5" id="KW-0071">Autoinducer synthesis</keyword>
<protein>
    <recommendedName>
        <fullName evidence="8">Acyl-homoserine-lactone synthase</fullName>
    </recommendedName>
</protein>
<keyword evidence="2" id="KW-0808">Transferase</keyword>
<dbReference type="PROSITE" id="PS51187">
    <property type="entry name" value="AUTOINDUCER_SYNTH_2"/>
    <property type="match status" value="1"/>
</dbReference>
<accession>A0A109K4F4</accession>
<evidence type="ECO:0000256" key="1">
    <source>
        <dbReference type="ARBA" id="ARBA00022654"/>
    </source>
</evidence>
<evidence type="ECO:0000256" key="4">
    <source>
        <dbReference type="ARBA" id="ARBA00022929"/>
    </source>
</evidence>
<dbReference type="PANTHER" id="PTHR39322:SF1">
    <property type="entry name" value="ISOVALERYL-HOMOSERINE LACTONE SYNTHASE"/>
    <property type="match status" value="1"/>
</dbReference>
<evidence type="ECO:0000256" key="3">
    <source>
        <dbReference type="ARBA" id="ARBA00022691"/>
    </source>
</evidence>
<dbReference type="OrthoDB" id="6169313at2"/>
<evidence type="ECO:0000313" key="7">
    <source>
        <dbReference type="Proteomes" id="UP000057737"/>
    </source>
</evidence>
<dbReference type="Proteomes" id="UP000057737">
    <property type="component" value="Unassembled WGS sequence"/>
</dbReference>
<dbReference type="PANTHER" id="PTHR39322">
    <property type="entry name" value="ACYL-HOMOSERINE-LACTONE SYNTHASE"/>
    <property type="match status" value="1"/>
</dbReference>
<keyword evidence="1 5" id="KW-0673">Quorum sensing</keyword>
<dbReference type="SUPFAM" id="SSF55729">
    <property type="entry name" value="Acyl-CoA N-acyltransferases (Nat)"/>
    <property type="match status" value="1"/>
</dbReference>
<gene>
    <name evidence="6" type="ORF">AS156_29325</name>
</gene>
<dbReference type="InterPro" id="IPR001690">
    <property type="entry name" value="Autoind_synthase"/>
</dbReference>
<keyword evidence="7" id="KW-1185">Reference proteome</keyword>
<dbReference type="AlphaFoldDB" id="A0A109K4F4"/>
<dbReference type="GO" id="GO:0016740">
    <property type="term" value="F:transferase activity"/>
    <property type="evidence" value="ECO:0007669"/>
    <property type="project" value="UniProtKB-KW"/>
</dbReference>
<organism evidence="6 7">
    <name type="scientific">Bradyrhizobium macuxiense</name>
    <dbReference type="NCBI Taxonomy" id="1755647"/>
    <lineage>
        <taxon>Bacteria</taxon>
        <taxon>Pseudomonadati</taxon>
        <taxon>Pseudomonadota</taxon>
        <taxon>Alphaproteobacteria</taxon>
        <taxon>Hyphomicrobiales</taxon>
        <taxon>Nitrobacteraceae</taxon>
        <taxon>Bradyrhizobium</taxon>
    </lineage>
</organism>
<dbReference type="GO" id="GO:0009372">
    <property type="term" value="P:quorum sensing"/>
    <property type="evidence" value="ECO:0007669"/>
    <property type="project" value="UniProtKB-UniRule"/>
</dbReference>
<dbReference type="Gene3D" id="3.40.630.30">
    <property type="match status" value="1"/>
</dbReference>
<comment type="caution">
    <text evidence="6">The sequence shown here is derived from an EMBL/GenBank/DDBJ whole genome shotgun (WGS) entry which is preliminary data.</text>
</comment>
<proteinExistence type="inferred from homology"/>
<dbReference type="InterPro" id="IPR016181">
    <property type="entry name" value="Acyl_CoA_acyltransferase"/>
</dbReference>